<accession>A0A6N9TZC7</accession>
<reference evidence="2 3" key="1">
    <citation type="submission" date="2020-01" db="EMBL/GenBank/DDBJ databases">
        <title>Insect and environment-associated Actinomycetes.</title>
        <authorList>
            <person name="Currrie C."/>
            <person name="Chevrette M."/>
            <person name="Carlson C."/>
            <person name="Stubbendieck R."/>
            <person name="Wendt-Pienkowski E."/>
        </authorList>
    </citation>
    <scope>NUCLEOTIDE SEQUENCE [LARGE SCALE GENOMIC DNA]</scope>
    <source>
        <strain evidence="2 3">SID11342</strain>
    </source>
</reference>
<organism evidence="2 3">
    <name type="scientific">Streptomyces halstedii</name>
    <dbReference type="NCBI Taxonomy" id="1944"/>
    <lineage>
        <taxon>Bacteria</taxon>
        <taxon>Bacillati</taxon>
        <taxon>Actinomycetota</taxon>
        <taxon>Actinomycetes</taxon>
        <taxon>Kitasatosporales</taxon>
        <taxon>Streptomycetaceae</taxon>
        <taxon>Streptomyces</taxon>
    </lineage>
</organism>
<evidence type="ECO:0000313" key="3">
    <source>
        <dbReference type="Proteomes" id="UP000471293"/>
    </source>
</evidence>
<dbReference type="Proteomes" id="UP000471293">
    <property type="component" value="Unassembled WGS sequence"/>
</dbReference>
<dbReference type="EMBL" id="JAAGLQ010000303">
    <property type="protein sequence ID" value="NEA16894.1"/>
    <property type="molecule type" value="Genomic_DNA"/>
</dbReference>
<comment type="caution">
    <text evidence="2">The sequence shown here is derived from an EMBL/GenBank/DDBJ whole genome shotgun (WGS) entry which is preliminary data.</text>
</comment>
<evidence type="ECO:0000256" key="1">
    <source>
        <dbReference type="SAM" id="MobiDB-lite"/>
    </source>
</evidence>
<evidence type="ECO:0000313" key="2">
    <source>
        <dbReference type="EMBL" id="NEA16894.1"/>
    </source>
</evidence>
<protein>
    <submittedName>
        <fullName evidence="2">Uncharacterized protein</fullName>
    </submittedName>
</protein>
<sequence>MALLRQIQADADAARHPTPSHRNASLMDLAAELPAFAFSLLLGFSEQTAANWMAGSGGEDASYGAHRARTAGSARPASQGDPVTAPRVP</sequence>
<proteinExistence type="predicted"/>
<dbReference type="RefSeq" id="WP_103492212.1">
    <property type="nucleotide sequence ID" value="NZ_JAAGLQ010000303.1"/>
</dbReference>
<name>A0A6N9TZC7_STRHA</name>
<dbReference type="AlphaFoldDB" id="A0A6N9TZC7"/>
<gene>
    <name evidence="2" type="ORF">G3I29_15455</name>
</gene>
<feature type="region of interest" description="Disordered" evidence="1">
    <location>
        <begin position="1"/>
        <end position="21"/>
    </location>
</feature>
<feature type="region of interest" description="Disordered" evidence="1">
    <location>
        <begin position="53"/>
        <end position="89"/>
    </location>
</feature>